<dbReference type="PROSITE" id="PS51419">
    <property type="entry name" value="RAB"/>
    <property type="match status" value="1"/>
</dbReference>
<evidence type="ECO:0000256" key="2">
    <source>
        <dbReference type="ARBA" id="ARBA00022723"/>
    </source>
</evidence>
<dbReference type="InterPro" id="IPR027417">
    <property type="entry name" value="P-loop_NTPase"/>
</dbReference>
<dbReference type="Pfam" id="PF00071">
    <property type="entry name" value="Ras"/>
    <property type="match status" value="1"/>
</dbReference>
<dbReference type="SUPFAM" id="SSF52540">
    <property type="entry name" value="P-loop containing nucleoside triphosphate hydrolases"/>
    <property type="match status" value="1"/>
</dbReference>
<evidence type="ECO:0000256" key="8">
    <source>
        <dbReference type="ARBA" id="ARBA00023288"/>
    </source>
</evidence>
<keyword evidence="2" id="KW-0479">Metal-binding</keyword>
<dbReference type="SMART" id="SM00175">
    <property type="entry name" value="RAB"/>
    <property type="match status" value="1"/>
</dbReference>
<dbReference type="Gene3D" id="3.40.50.300">
    <property type="entry name" value="P-loop containing nucleotide triphosphate hydrolases"/>
    <property type="match status" value="1"/>
</dbReference>
<keyword evidence="4" id="KW-0378">Hydrolase</keyword>
<sequence>MPPPKQRKICVMGFRAVGKSTITIQFVENHSPDTYNPTIENTYKKIIKHQGQEYATEIIDTAGQDEYSILNNKYSIGIHGYILVYSVASRSSLETIKALNDKILNSLGTEKIPRVLVGNKSDLVNERVISKEEAQSLANEWDCAFVECSGKNNENVEEVFKQILNEVGKSQQTEPPQKEGCILM</sequence>
<keyword evidence="6" id="KW-0342">GTP-binding</keyword>
<keyword evidence="7" id="KW-0472">Membrane</keyword>
<evidence type="ECO:0000256" key="10">
    <source>
        <dbReference type="ARBA" id="ARBA00037969"/>
    </source>
</evidence>
<evidence type="ECO:0000256" key="9">
    <source>
        <dbReference type="ARBA" id="ARBA00023289"/>
    </source>
</evidence>
<dbReference type="GO" id="GO:0007165">
    <property type="term" value="P:signal transduction"/>
    <property type="evidence" value="ECO:0007669"/>
    <property type="project" value="InterPro"/>
</dbReference>
<keyword evidence="14" id="KW-1185">Reference proteome</keyword>
<evidence type="ECO:0000313" key="13">
    <source>
        <dbReference type="EMBL" id="KAF2076840.1"/>
    </source>
</evidence>
<dbReference type="PANTHER" id="PTHR24070">
    <property type="entry name" value="RAS, DI-RAS, AND RHEB FAMILY MEMBERS OF SMALL GTPASE SUPERFAMILY"/>
    <property type="match status" value="1"/>
</dbReference>
<comment type="similarity">
    <text evidence="10">Belongs to the small GTPase superfamily. Rheb family.</text>
</comment>
<evidence type="ECO:0000256" key="6">
    <source>
        <dbReference type="ARBA" id="ARBA00023134"/>
    </source>
</evidence>
<keyword evidence="8" id="KW-0449">Lipoprotein</keyword>
<dbReference type="PROSITE" id="PS51421">
    <property type="entry name" value="RAS"/>
    <property type="match status" value="1"/>
</dbReference>
<dbReference type="InterPro" id="IPR020849">
    <property type="entry name" value="Small_GTPase_Ras-type"/>
</dbReference>
<comment type="subcellular location">
    <subcellularLocation>
        <location evidence="11">Endomembrane system</location>
        <topology evidence="11">Lipid-anchor</topology>
        <orientation evidence="11">Cytoplasmic side</orientation>
    </subcellularLocation>
</comment>
<protein>
    <recommendedName>
        <fullName evidence="15">Ras GTPase</fullName>
    </recommendedName>
</protein>
<dbReference type="GO" id="GO:0012505">
    <property type="term" value="C:endomembrane system"/>
    <property type="evidence" value="ECO:0007669"/>
    <property type="project" value="UniProtKB-SubCell"/>
</dbReference>
<dbReference type="GO" id="GO:0003924">
    <property type="term" value="F:GTPase activity"/>
    <property type="evidence" value="ECO:0007669"/>
    <property type="project" value="InterPro"/>
</dbReference>
<reference evidence="13" key="1">
    <citation type="submission" date="2020-01" db="EMBL/GenBank/DDBJ databases">
        <title>Development of genomics and gene disruption for Polysphondylium violaceum indicates a role for the polyketide synthase stlB in stalk morphogenesis.</title>
        <authorList>
            <person name="Narita B."/>
            <person name="Kawabe Y."/>
            <person name="Kin K."/>
            <person name="Saito T."/>
            <person name="Gibbs R."/>
            <person name="Kuspa A."/>
            <person name="Muzny D."/>
            <person name="Queller D."/>
            <person name="Richards S."/>
            <person name="Strassman J."/>
            <person name="Sucgang R."/>
            <person name="Worley K."/>
            <person name="Schaap P."/>
        </authorList>
    </citation>
    <scope>NUCLEOTIDE SEQUENCE</scope>
    <source>
        <strain evidence="13">QSvi11</strain>
    </source>
</reference>
<name>A0A8J4Q0U8_9MYCE</name>
<keyword evidence="3" id="KW-0547">Nucleotide-binding</keyword>
<keyword evidence="1" id="KW-0488">Methylation</keyword>
<dbReference type="GO" id="GO:0005525">
    <property type="term" value="F:GTP binding"/>
    <property type="evidence" value="ECO:0007669"/>
    <property type="project" value="UniProtKB-KW"/>
</dbReference>
<dbReference type="FunFam" id="3.40.50.300:FF:000273">
    <property type="entry name" value="GTP-binding protein Rheb homolog"/>
    <property type="match status" value="1"/>
</dbReference>
<evidence type="ECO:0000256" key="11">
    <source>
        <dbReference type="ARBA" id="ARBA00046278"/>
    </source>
</evidence>
<keyword evidence="9" id="KW-0636">Prenylation</keyword>
<dbReference type="NCBIfam" id="TIGR00231">
    <property type="entry name" value="small_GTP"/>
    <property type="match status" value="1"/>
</dbReference>
<comment type="caution">
    <text evidence="13">The sequence shown here is derived from an EMBL/GenBank/DDBJ whole genome shotgun (WGS) entry which is preliminary data.</text>
</comment>
<comment type="catalytic activity">
    <reaction evidence="12">
        <text>GTP + H2O = GDP + phosphate + H(+)</text>
        <dbReference type="Rhea" id="RHEA:19669"/>
        <dbReference type="ChEBI" id="CHEBI:15377"/>
        <dbReference type="ChEBI" id="CHEBI:15378"/>
        <dbReference type="ChEBI" id="CHEBI:37565"/>
        <dbReference type="ChEBI" id="CHEBI:43474"/>
        <dbReference type="ChEBI" id="CHEBI:58189"/>
    </reaction>
    <physiologicalReaction direction="left-to-right" evidence="12">
        <dbReference type="Rhea" id="RHEA:19670"/>
    </physiologicalReaction>
</comment>
<dbReference type="SMART" id="SM00174">
    <property type="entry name" value="RHO"/>
    <property type="match status" value="1"/>
</dbReference>
<evidence type="ECO:0000256" key="12">
    <source>
        <dbReference type="ARBA" id="ARBA00049117"/>
    </source>
</evidence>
<evidence type="ECO:0000256" key="5">
    <source>
        <dbReference type="ARBA" id="ARBA00022842"/>
    </source>
</evidence>
<organism evidence="13 14">
    <name type="scientific">Polysphondylium violaceum</name>
    <dbReference type="NCBI Taxonomy" id="133409"/>
    <lineage>
        <taxon>Eukaryota</taxon>
        <taxon>Amoebozoa</taxon>
        <taxon>Evosea</taxon>
        <taxon>Eumycetozoa</taxon>
        <taxon>Dictyostelia</taxon>
        <taxon>Dictyosteliales</taxon>
        <taxon>Dictyosteliaceae</taxon>
        <taxon>Polysphondylium</taxon>
    </lineage>
</organism>
<keyword evidence="5" id="KW-0460">Magnesium</keyword>
<dbReference type="GO" id="GO:0016020">
    <property type="term" value="C:membrane"/>
    <property type="evidence" value="ECO:0007669"/>
    <property type="project" value="InterPro"/>
</dbReference>
<dbReference type="InterPro" id="IPR001806">
    <property type="entry name" value="Small_GTPase"/>
</dbReference>
<dbReference type="PROSITE" id="PS51420">
    <property type="entry name" value="RHO"/>
    <property type="match status" value="1"/>
</dbReference>
<accession>A0A8J4Q0U8</accession>
<dbReference type="OrthoDB" id="5976022at2759"/>
<dbReference type="AlphaFoldDB" id="A0A8J4Q0U8"/>
<dbReference type="InterPro" id="IPR005225">
    <property type="entry name" value="Small_GTP-bd"/>
</dbReference>
<evidence type="ECO:0000256" key="3">
    <source>
        <dbReference type="ARBA" id="ARBA00022741"/>
    </source>
</evidence>
<dbReference type="SMART" id="SM00173">
    <property type="entry name" value="RAS"/>
    <property type="match status" value="1"/>
</dbReference>
<dbReference type="PRINTS" id="PR00449">
    <property type="entry name" value="RASTRNSFRMNG"/>
</dbReference>
<dbReference type="GO" id="GO:0046872">
    <property type="term" value="F:metal ion binding"/>
    <property type="evidence" value="ECO:0007669"/>
    <property type="project" value="UniProtKB-KW"/>
</dbReference>
<evidence type="ECO:0000256" key="4">
    <source>
        <dbReference type="ARBA" id="ARBA00022801"/>
    </source>
</evidence>
<gene>
    <name evidence="13" type="ORF">CYY_001868</name>
</gene>
<evidence type="ECO:0000256" key="1">
    <source>
        <dbReference type="ARBA" id="ARBA00022481"/>
    </source>
</evidence>
<proteinExistence type="inferred from homology"/>
<dbReference type="CDD" id="cd04137">
    <property type="entry name" value="RheB"/>
    <property type="match status" value="1"/>
</dbReference>
<evidence type="ECO:0000256" key="7">
    <source>
        <dbReference type="ARBA" id="ARBA00023136"/>
    </source>
</evidence>
<dbReference type="EMBL" id="AJWJ01000047">
    <property type="protein sequence ID" value="KAF2076840.1"/>
    <property type="molecule type" value="Genomic_DNA"/>
</dbReference>
<evidence type="ECO:0000313" key="14">
    <source>
        <dbReference type="Proteomes" id="UP000695562"/>
    </source>
</evidence>
<evidence type="ECO:0008006" key="15">
    <source>
        <dbReference type="Google" id="ProtNLM"/>
    </source>
</evidence>
<dbReference type="Proteomes" id="UP000695562">
    <property type="component" value="Unassembled WGS sequence"/>
</dbReference>